<feature type="domain" description="Luciferase-like" evidence="1">
    <location>
        <begin position="10"/>
        <end position="307"/>
    </location>
</feature>
<dbReference type="InterPro" id="IPR050564">
    <property type="entry name" value="F420-G6PD/mer"/>
</dbReference>
<dbReference type="CDD" id="cd01097">
    <property type="entry name" value="Tetrahydromethanopterin_reductase"/>
    <property type="match status" value="1"/>
</dbReference>
<dbReference type="InterPro" id="IPR011251">
    <property type="entry name" value="Luciferase-like_dom"/>
</dbReference>
<comment type="caution">
    <text evidence="2">The sequence shown here is derived from an EMBL/GenBank/DDBJ whole genome shotgun (WGS) entry which is preliminary data.</text>
</comment>
<evidence type="ECO:0000259" key="1">
    <source>
        <dbReference type="Pfam" id="PF00296"/>
    </source>
</evidence>
<dbReference type="PANTHER" id="PTHR43244">
    <property type="match status" value="1"/>
</dbReference>
<dbReference type="RefSeq" id="WP_075132170.1">
    <property type="nucleotide sequence ID" value="NZ_MSIF01000003.1"/>
</dbReference>
<dbReference type="NCBIfam" id="TIGR03617">
    <property type="entry name" value="F420_MSMEG_2256"/>
    <property type="match status" value="1"/>
</dbReference>
<organism evidence="2 3">
    <name type="scientific">Actinophytocola xinjiangensis</name>
    <dbReference type="NCBI Taxonomy" id="485602"/>
    <lineage>
        <taxon>Bacteria</taxon>
        <taxon>Bacillati</taxon>
        <taxon>Actinomycetota</taxon>
        <taxon>Actinomycetes</taxon>
        <taxon>Pseudonocardiales</taxon>
        <taxon>Pseudonocardiaceae</taxon>
    </lineage>
</organism>
<dbReference type="EMBL" id="MSIF01000003">
    <property type="protein sequence ID" value="OLF11982.1"/>
    <property type="molecule type" value="Genomic_DNA"/>
</dbReference>
<dbReference type="PANTHER" id="PTHR43244:SF2">
    <property type="entry name" value="CONSERVED HYPOTHETICAL ALANINE AND PROLINE-RICH PROTEIN"/>
    <property type="match status" value="1"/>
</dbReference>
<dbReference type="InterPro" id="IPR036661">
    <property type="entry name" value="Luciferase-like_sf"/>
</dbReference>
<dbReference type="Gene3D" id="3.20.20.30">
    <property type="entry name" value="Luciferase-like domain"/>
    <property type="match status" value="1"/>
</dbReference>
<keyword evidence="3" id="KW-1185">Reference proteome</keyword>
<sequence>MRIDFGEHAETIDRAVEAIVETERAGFDGALVAETRFDPFLLLTAAAGRTSRVELMTSVAIAFARNPMTVAMQANDLHELCGGRFVLGLGTQVEAHITRRFGMPWADPASRLREFVLAVRAIWRSWETGERLDFAGEHYTHNLMTPMFAPGPNPYGNPKIYLAAVGPTMTEVAGEVAEGLVTSPATTERYLREVTMPALERGRARAGATMAGFGISCALVSAVGSSPAELDAAITSARQRVAFFGSTATYRPVFRLHGWADLHETLYELSVLGRWDEMTALIDDEVLHTFAVVGTPDEVADQLTTRYGDIADRVGLTSTDPIDPARWTHTLASLRAGQAL</sequence>
<dbReference type="SUPFAM" id="SSF51679">
    <property type="entry name" value="Bacterial luciferase-like"/>
    <property type="match status" value="1"/>
</dbReference>
<name>A0A7Z0WPH1_9PSEU</name>
<dbReference type="Pfam" id="PF00296">
    <property type="entry name" value="Bac_luciferase"/>
    <property type="match status" value="1"/>
</dbReference>
<dbReference type="AlphaFoldDB" id="A0A7Z0WPH1"/>
<dbReference type="Proteomes" id="UP000185696">
    <property type="component" value="Unassembled WGS sequence"/>
</dbReference>
<dbReference type="OrthoDB" id="3284378at2"/>
<reference evidence="2 3" key="1">
    <citation type="submission" date="2016-12" db="EMBL/GenBank/DDBJ databases">
        <title>The draft genome sequence of Actinophytocola xinjiangensis.</title>
        <authorList>
            <person name="Wang W."/>
            <person name="Yuan L."/>
        </authorList>
    </citation>
    <scope>NUCLEOTIDE SEQUENCE [LARGE SCALE GENOMIC DNA]</scope>
    <source>
        <strain evidence="2 3">CGMCC 4.4663</strain>
    </source>
</reference>
<gene>
    <name evidence="2" type="ORF">BLA60_08075</name>
</gene>
<evidence type="ECO:0000313" key="2">
    <source>
        <dbReference type="EMBL" id="OLF11982.1"/>
    </source>
</evidence>
<proteinExistence type="predicted"/>
<evidence type="ECO:0000313" key="3">
    <source>
        <dbReference type="Proteomes" id="UP000185696"/>
    </source>
</evidence>
<protein>
    <submittedName>
        <fullName evidence="2">LLM class F420-dependent oxidoreductase</fullName>
    </submittedName>
</protein>
<accession>A0A7Z0WPH1</accession>
<dbReference type="InterPro" id="IPR019919">
    <property type="entry name" value="Lucif-like_OxRdtase_MSMEG_2256"/>
</dbReference>
<dbReference type="GO" id="GO:0016705">
    <property type="term" value="F:oxidoreductase activity, acting on paired donors, with incorporation or reduction of molecular oxygen"/>
    <property type="evidence" value="ECO:0007669"/>
    <property type="project" value="InterPro"/>
</dbReference>